<keyword evidence="2" id="KW-1185">Reference proteome</keyword>
<dbReference type="AlphaFoldDB" id="A0A2R4ME68"/>
<accession>A0A2R4ME68</accession>
<evidence type="ECO:0000313" key="1">
    <source>
        <dbReference type="EMBL" id="AVX04186.1"/>
    </source>
</evidence>
<dbReference type="RefSeq" id="WP_117395538.1">
    <property type="nucleotide sequence ID" value="NZ_CP021330.1"/>
</dbReference>
<reference evidence="1 2" key="1">
    <citation type="submission" date="2017-05" db="EMBL/GenBank/DDBJ databases">
        <title>Genome Analysis of Maritalea myrionectae HL2708#5.</title>
        <authorList>
            <consortium name="Cotde Inc.-PKNU"/>
            <person name="Jang D."/>
            <person name="Oh H.-M."/>
        </authorList>
    </citation>
    <scope>NUCLEOTIDE SEQUENCE [LARGE SCALE GENOMIC DNA]</scope>
    <source>
        <strain evidence="1 2">HL2708#5</strain>
    </source>
</reference>
<evidence type="ECO:0000313" key="2">
    <source>
        <dbReference type="Proteomes" id="UP000258927"/>
    </source>
</evidence>
<gene>
    <name evidence="1" type="ORF">MXMO3_01660</name>
</gene>
<name>A0A2R4ME68_9HYPH</name>
<proteinExistence type="predicted"/>
<sequence length="180" mass="20003">MTKPKEKELTQTQIDEGRSLLHDFKNVLDDDFEECAENIAQALAAAREEGRRDMRDECAELAKDVAIMHEQNGLTHPSNSPGRGRCFARSRCALDISGDISDLPTNAPEGESDEPADLADCENWFRLSPRESETRTCATDDCLNPPSYRFEASGIGSDYCMNCASTIQKQALKSLPTKER</sequence>
<dbReference type="KEGG" id="mmyr:MXMO3_01660"/>
<protein>
    <submittedName>
        <fullName evidence="1">Uncharacterized protein</fullName>
    </submittedName>
</protein>
<dbReference type="EMBL" id="CP021330">
    <property type="protein sequence ID" value="AVX04186.1"/>
    <property type="molecule type" value="Genomic_DNA"/>
</dbReference>
<dbReference type="Proteomes" id="UP000258927">
    <property type="component" value="Chromosome"/>
</dbReference>
<organism evidence="1 2">
    <name type="scientific">Maritalea myrionectae</name>
    <dbReference type="NCBI Taxonomy" id="454601"/>
    <lineage>
        <taxon>Bacteria</taxon>
        <taxon>Pseudomonadati</taxon>
        <taxon>Pseudomonadota</taxon>
        <taxon>Alphaproteobacteria</taxon>
        <taxon>Hyphomicrobiales</taxon>
        <taxon>Devosiaceae</taxon>
        <taxon>Maritalea</taxon>
    </lineage>
</organism>